<reference evidence="2" key="1">
    <citation type="journal article" date="2014" name="Int. J. Syst. Evol. Microbiol.">
        <title>Complete genome sequence of Corynebacterium casei LMG S-19264T (=DSM 44701T), isolated from a smear-ripened cheese.</title>
        <authorList>
            <consortium name="US DOE Joint Genome Institute (JGI-PGF)"/>
            <person name="Walter F."/>
            <person name="Albersmeier A."/>
            <person name="Kalinowski J."/>
            <person name="Ruckert C."/>
        </authorList>
    </citation>
    <scope>NUCLEOTIDE SEQUENCE</scope>
    <source>
        <strain evidence="2">JCM 19596</strain>
    </source>
</reference>
<reference evidence="2" key="2">
    <citation type="submission" date="2020-09" db="EMBL/GenBank/DDBJ databases">
        <authorList>
            <person name="Sun Q."/>
            <person name="Ohkuma M."/>
        </authorList>
    </citation>
    <scope>NUCLEOTIDE SEQUENCE</scope>
    <source>
        <strain evidence="2">JCM 19596</strain>
    </source>
</reference>
<name>A0A830FE87_9EURY</name>
<dbReference type="Proteomes" id="UP000607197">
    <property type="component" value="Unassembled WGS sequence"/>
</dbReference>
<sequence>MAGIDAAFVLFVLFVAGIGPLLLYVFVRREHDDRDVLDRSDAERVVRRDVDDE</sequence>
<keyword evidence="1" id="KW-1133">Transmembrane helix</keyword>
<comment type="caution">
    <text evidence="2">The sequence shown here is derived from an EMBL/GenBank/DDBJ whole genome shotgun (WGS) entry which is preliminary data.</text>
</comment>
<dbReference type="RefSeq" id="WP_188979499.1">
    <property type="nucleotide sequence ID" value="NZ_BMPG01000003.1"/>
</dbReference>
<keyword evidence="1" id="KW-0472">Membrane</keyword>
<accession>A0A830FE87</accession>
<protein>
    <submittedName>
        <fullName evidence="2">Uncharacterized protein</fullName>
    </submittedName>
</protein>
<dbReference type="InterPro" id="IPR058456">
    <property type="entry name" value="DUF8143"/>
</dbReference>
<dbReference type="AlphaFoldDB" id="A0A830FE87"/>
<organism evidence="2 3">
    <name type="scientific">Halocalculus aciditolerans</name>
    <dbReference type="NCBI Taxonomy" id="1383812"/>
    <lineage>
        <taxon>Archaea</taxon>
        <taxon>Methanobacteriati</taxon>
        <taxon>Methanobacteriota</taxon>
        <taxon>Stenosarchaea group</taxon>
        <taxon>Halobacteria</taxon>
        <taxon>Halobacteriales</taxon>
        <taxon>Halobacteriaceae</taxon>
        <taxon>Halocalculus</taxon>
    </lineage>
</organism>
<evidence type="ECO:0000313" key="2">
    <source>
        <dbReference type="EMBL" id="GGL66449.1"/>
    </source>
</evidence>
<keyword evidence="3" id="KW-1185">Reference proteome</keyword>
<dbReference type="Pfam" id="PF26467">
    <property type="entry name" value="DUF8143"/>
    <property type="match status" value="1"/>
</dbReference>
<proteinExistence type="predicted"/>
<gene>
    <name evidence="2" type="ORF">GCM10009039_25510</name>
</gene>
<feature type="transmembrane region" description="Helical" evidence="1">
    <location>
        <begin position="6"/>
        <end position="27"/>
    </location>
</feature>
<dbReference type="EMBL" id="BMPG01000003">
    <property type="protein sequence ID" value="GGL66449.1"/>
    <property type="molecule type" value="Genomic_DNA"/>
</dbReference>
<keyword evidence="1" id="KW-0812">Transmembrane</keyword>
<evidence type="ECO:0000256" key="1">
    <source>
        <dbReference type="SAM" id="Phobius"/>
    </source>
</evidence>
<evidence type="ECO:0000313" key="3">
    <source>
        <dbReference type="Proteomes" id="UP000607197"/>
    </source>
</evidence>